<dbReference type="Proteomes" id="UP000005090">
    <property type="component" value="Chromosome"/>
</dbReference>
<dbReference type="AlphaFoldDB" id="H8GKH2"/>
<organism evidence="1 2">
    <name type="scientific">Methylomicrobium album BG8</name>
    <dbReference type="NCBI Taxonomy" id="686340"/>
    <lineage>
        <taxon>Bacteria</taxon>
        <taxon>Pseudomonadati</taxon>
        <taxon>Pseudomonadota</taxon>
        <taxon>Gammaproteobacteria</taxon>
        <taxon>Methylococcales</taxon>
        <taxon>Methylococcaceae</taxon>
        <taxon>Methylomicrobium</taxon>
    </lineage>
</organism>
<protein>
    <submittedName>
        <fullName evidence="1">Uncharacterized protein</fullName>
    </submittedName>
</protein>
<keyword evidence="2" id="KW-1185">Reference proteome</keyword>
<proteinExistence type="predicted"/>
<dbReference type="EMBL" id="CM001475">
    <property type="protein sequence ID" value="EIC30463.1"/>
    <property type="molecule type" value="Genomic_DNA"/>
</dbReference>
<accession>H8GKH2</accession>
<name>H8GKH2_METAL</name>
<gene>
    <name evidence="1" type="ORF">Metal_2771</name>
</gene>
<sequence>MQRRGVILTCRINADNKTTEMASLYPFWSEGIQHTLTLNHVNVWESGVEAQITAGLGKAEITFFDAHFLTNRLWYRQGGHYDFILTGLAYSARSARLMKLPYSPNPDVLAWSTLLTGDHDDGEPAEPPTVFCLEDMASLLPIADWDNDDYSFRGLVKSVKPFADFLGQDGWLVRVTVLRLSDYETEDVNLDIVITRRAWQGDEAPVVGADMEGTLWLQGYLWMSQNK</sequence>
<dbReference type="STRING" id="686340.Metal_2771"/>
<evidence type="ECO:0000313" key="1">
    <source>
        <dbReference type="EMBL" id="EIC30463.1"/>
    </source>
</evidence>
<dbReference type="HOGENOM" id="CLU_1218594_0_0_6"/>
<evidence type="ECO:0000313" key="2">
    <source>
        <dbReference type="Proteomes" id="UP000005090"/>
    </source>
</evidence>
<reference evidence="1 2" key="1">
    <citation type="journal article" date="2013" name="Genome Announc.">
        <title>Genome Sequence of the Obligate Gammaproteobacterial Methanotroph Methylomicrobium album Strain BG8.</title>
        <authorList>
            <person name="Kits K.D."/>
            <person name="Kalyuzhnaya M.G."/>
            <person name="Klotz M.G."/>
            <person name="Jetten M.S."/>
            <person name="Op den Camp H.J."/>
            <person name="Vuilleumier S."/>
            <person name="Bringel F."/>
            <person name="Dispirito A.A."/>
            <person name="Murrell J.C."/>
            <person name="Bruce D."/>
            <person name="Cheng J.F."/>
            <person name="Copeland A."/>
            <person name="Goodwin L."/>
            <person name="Hauser L."/>
            <person name="Lajus A."/>
            <person name="Land M.L."/>
            <person name="Lapidus A."/>
            <person name="Lucas S."/>
            <person name="Medigue C."/>
            <person name="Pitluck S."/>
            <person name="Woyke T."/>
            <person name="Zeytun A."/>
            <person name="Stein L.Y."/>
        </authorList>
    </citation>
    <scope>NUCLEOTIDE SEQUENCE [LARGE SCALE GENOMIC DNA]</scope>
    <source>
        <strain evidence="1 2">BG8</strain>
    </source>
</reference>